<dbReference type="Pfam" id="PF02012">
    <property type="entry name" value="BNR"/>
    <property type="match status" value="3"/>
</dbReference>
<feature type="signal peptide" evidence="2">
    <location>
        <begin position="1"/>
        <end position="36"/>
    </location>
</feature>
<evidence type="ECO:0000313" key="3">
    <source>
        <dbReference type="EMBL" id="AOY78028.1"/>
    </source>
</evidence>
<evidence type="ECO:0000313" key="5">
    <source>
        <dbReference type="Proteomes" id="UP000177894"/>
    </source>
</evidence>
<organism evidence="4 6">
    <name type="scientific">Clostridium formicaceticum</name>
    <dbReference type="NCBI Taxonomy" id="1497"/>
    <lineage>
        <taxon>Bacteria</taxon>
        <taxon>Bacillati</taxon>
        <taxon>Bacillota</taxon>
        <taxon>Clostridia</taxon>
        <taxon>Eubacteriales</taxon>
        <taxon>Clostridiaceae</taxon>
        <taxon>Clostridium</taxon>
    </lineage>
</organism>
<accession>A0AAC9WH80</accession>
<sequence length="282" mass="29892">MKSKILSTMNTTKKKAGIALLCGTLVAATGAGTVFAANDSAAMLRKVENGVTIYSTDGSQTWSENAPEGVTAFNGKEGSRGFIRGMGFNGETGYIMKIRDGAGYMVKLEDGVKLYSTDGGETWSENVPEGMPAFNGKEGTVIRSMGPNDGTGYEMKIRDGAGYMVKLEDGVKLYSTDGGETWSENVPEGMPAFNGKEGIVIRGMGFNGETGYIMKNRDGAGYMVKLEDGVKLYSTDGGETWSEDVPEGMPAFNGKEGTVIRGMGPNDGAGYEMKIRDGAEVI</sequence>
<dbReference type="CDD" id="cd15482">
    <property type="entry name" value="Sialidase_non-viral"/>
    <property type="match status" value="1"/>
</dbReference>
<feature type="chain" id="PRO_5042139759" evidence="2">
    <location>
        <begin position="37"/>
        <end position="282"/>
    </location>
</feature>
<proteinExistence type="predicted"/>
<reference evidence="4 6" key="2">
    <citation type="submission" date="2017-03" db="EMBL/GenBank/DDBJ databases">
        <title>Complete sequence of Clostridium formicaceticum DSM 92.</title>
        <authorList>
            <person name="Poehlein A."/>
            <person name="Karl M."/>
            <person name="Bengelsdorf F.R."/>
            <person name="Duerre P."/>
            <person name="Daniel R."/>
        </authorList>
    </citation>
    <scope>NUCLEOTIDE SEQUENCE [LARGE SCALE GENOMIC DNA]</scope>
    <source>
        <strain evidence="4 6">DSM 92</strain>
    </source>
</reference>
<gene>
    <name evidence="3" type="ORF">BJL90_20470</name>
    <name evidence="4" type="ORF">CLFO_30690</name>
</gene>
<dbReference type="Proteomes" id="UP000177894">
    <property type="component" value="Chromosome"/>
</dbReference>
<evidence type="ECO:0000313" key="6">
    <source>
        <dbReference type="Proteomes" id="UP000192478"/>
    </source>
</evidence>
<dbReference type="RefSeq" id="WP_070972578.1">
    <property type="nucleotide sequence ID" value="NZ_CP017603.1"/>
</dbReference>
<dbReference type="InterPro" id="IPR002860">
    <property type="entry name" value="BNR_rpt"/>
</dbReference>
<protein>
    <submittedName>
        <fullName evidence="4">BNR/Asp-box repeat protein</fullName>
    </submittedName>
</protein>
<feature type="region of interest" description="Disordered" evidence="1">
    <location>
        <begin position="241"/>
        <end position="260"/>
    </location>
</feature>
<dbReference type="Gene3D" id="2.120.10.10">
    <property type="match status" value="2"/>
</dbReference>
<keyword evidence="2" id="KW-0732">Signal</keyword>
<evidence type="ECO:0000256" key="1">
    <source>
        <dbReference type="SAM" id="MobiDB-lite"/>
    </source>
</evidence>
<evidence type="ECO:0000256" key="2">
    <source>
        <dbReference type="SAM" id="SignalP"/>
    </source>
</evidence>
<name>A0AAC9WH80_9CLOT</name>
<evidence type="ECO:0000313" key="4">
    <source>
        <dbReference type="EMBL" id="ARE88663.1"/>
    </source>
</evidence>
<dbReference type="KEGG" id="cfm:BJL90_20470"/>
<dbReference type="AlphaFoldDB" id="A0AAC9WH80"/>
<dbReference type="EMBL" id="CP020559">
    <property type="protein sequence ID" value="ARE88663.1"/>
    <property type="molecule type" value="Genomic_DNA"/>
</dbReference>
<dbReference type="Proteomes" id="UP000192478">
    <property type="component" value="Chromosome"/>
</dbReference>
<reference evidence="3 5" key="1">
    <citation type="submission" date="2016-10" db="EMBL/GenBank/DDBJ databases">
        <title>Complete Genome Sequence of Acetogen Clostridium formicoaceticum ATCC 27076.</title>
        <authorList>
            <person name="Bao T."/>
            <person name="Cheng C."/>
            <person name="Zhao J."/>
            <person name="Yang S.-T."/>
            <person name="Wang J."/>
            <person name="Wang M."/>
        </authorList>
    </citation>
    <scope>NUCLEOTIDE SEQUENCE [LARGE SCALE GENOMIC DNA]</scope>
    <source>
        <strain evidence="3 5">ATCC 27076</strain>
    </source>
</reference>
<dbReference type="SUPFAM" id="SSF110296">
    <property type="entry name" value="Oligoxyloglucan reducing end-specific cellobiohydrolase"/>
    <property type="match status" value="1"/>
</dbReference>
<keyword evidence="5" id="KW-1185">Reference proteome</keyword>
<dbReference type="EMBL" id="CP017603">
    <property type="protein sequence ID" value="AOY78028.1"/>
    <property type="molecule type" value="Genomic_DNA"/>
</dbReference>